<name>A0ABR9P5W7_9ACTN</name>
<feature type="domain" description="Galactokinase N-terminal" evidence="6">
    <location>
        <begin position="35"/>
        <end position="84"/>
    </location>
</feature>
<dbReference type="PANTHER" id="PTHR10457:SF7">
    <property type="entry name" value="GALACTOKINASE-RELATED"/>
    <property type="match status" value="1"/>
</dbReference>
<keyword evidence="2" id="KW-0547">Nucleotide-binding</keyword>
<dbReference type="GO" id="GO:0016301">
    <property type="term" value="F:kinase activity"/>
    <property type="evidence" value="ECO:0007669"/>
    <property type="project" value="UniProtKB-KW"/>
</dbReference>
<dbReference type="PRINTS" id="PR00959">
    <property type="entry name" value="MEVGALKINASE"/>
</dbReference>
<evidence type="ECO:0000313" key="7">
    <source>
        <dbReference type="EMBL" id="MBE2999243.1"/>
    </source>
</evidence>
<evidence type="ECO:0000256" key="1">
    <source>
        <dbReference type="ARBA" id="ARBA00022679"/>
    </source>
</evidence>
<dbReference type="InterPro" id="IPR020568">
    <property type="entry name" value="Ribosomal_Su5_D2-typ_SF"/>
</dbReference>
<proteinExistence type="predicted"/>
<evidence type="ECO:0000313" key="8">
    <source>
        <dbReference type="Proteomes" id="UP000806528"/>
    </source>
</evidence>
<evidence type="ECO:0000259" key="5">
    <source>
        <dbReference type="Pfam" id="PF08544"/>
    </source>
</evidence>
<keyword evidence="7" id="KW-0418">Kinase</keyword>
<evidence type="ECO:0000256" key="4">
    <source>
        <dbReference type="SAM" id="MobiDB-lite"/>
    </source>
</evidence>
<sequence length="373" mass="38915">MGGAGTRLRAALGLGPAGPRGAWPRNPPDPDALAQAFTERFGVPPAGVWHAPGRLALMGEHTAVSEGAGLYAALPWGVRVALGPTEDAQVHAATPEGPLRARSAIAAEISAAVDRARRDAVLAPGAGVRAVVAADLPDHASLGYTSALRAATALALADLGGAPPPEGADAGERVALVARPGCAVRVNHKSLRTTVLPFDLAAEDLHLLVADTGSRHRRDLRRAREDELRRAAGILGPLRAVQDLPAALNRMPNAAMARRVEYAVTEVHRLNAAVGLLRADRFGEVGPILSASHLSLRRFELPTADVDLAAESASRAGARGVRMSGWHGTAFALVGDDRLERVLTGVERAFAGRGDRAPHLRTARPAAGAHRLR</sequence>
<dbReference type="Pfam" id="PF10509">
    <property type="entry name" value="GalKase_gal_bdg"/>
    <property type="match status" value="1"/>
</dbReference>
<keyword evidence="8" id="KW-1185">Reference proteome</keyword>
<organism evidence="7 8">
    <name type="scientific">Nocardiopsis coralli</name>
    <dbReference type="NCBI Taxonomy" id="2772213"/>
    <lineage>
        <taxon>Bacteria</taxon>
        <taxon>Bacillati</taxon>
        <taxon>Actinomycetota</taxon>
        <taxon>Actinomycetes</taxon>
        <taxon>Streptosporangiales</taxon>
        <taxon>Nocardiopsidaceae</taxon>
        <taxon>Nocardiopsis</taxon>
    </lineage>
</organism>
<dbReference type="InterPro" id="IPR036554">
    <property type="entry name" value="GHMP_kinase_C_sf"/>
</dbReference>
<dbReference type="PANTHER" id="PTHR10457">
    <property type="entry name" value="MEVALONATE KINASE/GALACTOKINASE"/>
    <property type="match status" value="1"/>
</dbReference>
<dbReference type="SUPFAM" id="SSF55060">
    <property type="entry name" value="GHMP Kinase, C-terminal domain"/>
    <property type="match status" value="1"/>
</dbReference>
<protein>
    <submittedName>
        <fullName evidence="7">GHMP kinase</fullName>
    </submittedName>
</protein>
<dbReference type="EMBL" id="JADBGI010000008">
    <property type="protein sequence ID" value="MBE2999243.1"/>
    <property type="molecule type" value="Genomic_DNA"/>
</dbReference>
<dbReference type="InterPro" id="IPR014721">
    <property type="entry name" value="Ribsml_uS5_D2-typ_fold_subgr"/>
</dbReference>
<accession>A0ABR9P5W7</accession>
<dbReference type="Proteomes" id="UP000806528">
    <property type="component" value="Unassembled WGS sequence"/>
</dbReference>
<gene>
    <name evidence="7" type="ORF">IDM40_11080</name>
</gene>
<dbReference type="RefSeq" id="WP_193121870.1">
    <property type="nucleotide sequence ID" value="NZ_JADBGI010000008.1"/>
</dbReference>
<feature type="region of interest" description="Disordered" evidence="4">
    <location>
        <begin position="11"/>
        <end position="30"/>
    </location>
</feature>
<dbReference type="Gene3D" id="3.30.70.890">
    <property type="entry name" value="GHMP kinase, C-terminal domain"/>
    <property type="match status" value="1"/>
</dbReference>
<feature type="domain" description="GHMP kinase C-terminal" evidence="5">
    <location>
        <begin position="276"/>
        <end position="350"/>
    </location>
</feature>
<evidence type="ECO:0000256" key="2">
    <source>
        <dbReference type="ARBA" id="ARBA00022741"/>
    </source>
</evidence>
<dbReference type="InterPro" id="IPR019539">
    <property type="entry name" value="GalKase_N"/>
</dbReference>
<dbReference type="InterPro" id="IPR013750">
    <property type="entry name" value="GHMP_kinase_C_dom"/>
</dbReference>
<dbReference type="SUPFAM" id="SSF54211">
    <property type="entry name" value="Ribosomal protein S5 domain 2-like"/>
    <property type="match status" value="1"/>
</dbReference>
<keyword evidence="1" id="KW-0808">Transferase</keyword>
<keyword evidence="3" id="KW-0067">ATP-binding</keyword>
<evidence type="ECO:0000259" key="6">
    <source>
        <dbReference type="Pfam" id="PF10509"/>
    </source>
</evidence>
<evidence type="ECO:0000256" key="3">
    <source>
        <dbReference type="ARBA" id="ARBA00022840"/>
    </source>
</evidence>
<reference evidence="7 8" key="1">
    <citation type="submission" date="2020-09" db="EMBL/GenBank/DDBJ databases">
        <title>Diversity and distribution of actinomycetes associated with coral in the coast of Hainan.</title>
        <authorList>
            <person name="Li F."/>
        </authorList>
    </citation>
    <scope>NUCLEOTIDE SEQUENCE [LARGE SCALE GENOMIC DNA]</scope>
    <source>
        <strain evidence="7 8">HNM0947</strain>
    </source>
</reference>
<feature type="compositionally biased region" description="Low complexity" evidence="4">
    <location>
        <begin position="11"/>
        <end position="24"/>
    </location>
</feature>
<dbReference type="Gene3D" id="3.30.230.10">
    <property type="match status" value="1"/>
</dbReference>
<dbReference type="Pfam" id="PF08544">
    <property type="entry name" value="GHMP_kinases_C"/>
    <property type="match status" value="1"/>
</dbReference>
<comment type="caution">
    <text evidence="7">The sequence shown here is derived from an EMBL/GenBank/DDBJ whole genome shotgun (WGS) entry which is preliminary data.</text>
</comment>